<dbReference type="Gene3D" id="3.40.50.1000">
    <property type="entry name" value="HAD superfamily/HAD-like"/>
    <property type="match status" value="1"/>
</dbReference>
<dbReference type="InterPro" id="IPR036412">
    <property type="entry name" value="HAD-like_sf"/>
</dbReference>
<gene>
    <name evidence="1" type="ORF">SELO1098_LOCUS3358</name>
    <name evidence="2" type="ORF">SELO1098_LOCUS3359</name>
</gene>
<organism evidence="2">
    <name type="scientific">Spumella elongata</name>
    <dbReference type="NCBI Taxonomy" id="89044"/>
    <lineage>
        <taxon>Eukaryota</taxon>
        <taxon>Sar</taxon>
        <taxon>Stramenopiles</taxon>
        <taxon>Ochrophyta</taxon>
        <taxon>Chrysophyceae</taxon>
        <taxon>Chromulinales</taxon>
        <taxon>Chromulinaceae</taxon>
        <taxon>Spumella</taxon>
    </lineage>
</organism>
<dbReference type="AlphaFoldDB" id="A0A7S3M082"/>
<dbReference type="SUPFAM" id="SSF56784">
    <property type="entry name" value="HAD-like"/>
    <property type="match status" value="1"/>
</dbReference>
<name>A0A7S3M082_9STRA</name>
<sequence>MEDQSDACIEILQRIGVNFVGIDFDQTFITKHTGGRWAGGAEELATASRPEFVQLVPKLINNGIHIAIVTFSGQTHLIEQVLKISLGADVASRIVIRARDKTWGLPSDKNSFRDGKQKFLASAAEQLERMHSGLTITRSSTLLIDDDQNNIHVALERGVRALWFIPEEPENLMSQIISLPV</sequence>
<proteinExistence type="predicted"/>
<evidence type="ECO:0000313" key="1">
    <source>
        <dbReference type="EMBL" id="CAE0274531.1"/>
    </source>
</evidence>
<dbReference type="InterPro" id="IPR023214">
    <property type="entry name" value="HAD_sf"/>
</dbReference>
<protein>
    <submittedName>
        <fullName evidence="2">Uncharacterized protein</fullName>
    </submittedName>
</protein>
<accession>A0A7S3M082</accession>
<evidence type="ECO:0000313" key="2">
    <source>
        <dbReference type="EMBL" id="CAE0274532.1"/>
    </source>
</evidence>
<reference evidence="2" key="1">
    <citation type="submission" date="2021-01" db="EMBL/GenBank/DDBJ databases">
        <authorList>
            <person name="Corre E."/>
            <person name="Pelletier E."/>
            <person name="Niang G."/>
            <person name="Scheremetjew M."/>
            <person name="Finn R."/>
            <person name="Kale V."/>
            <person name="Holt S."/>
            <person name="Cochrane G."/>
            <person name="Meng A."/>
            <person name="Brown T."/>
            <person name="Cohen L."/>
        </authorList>
    </citation>
    <scope>NUCLEOTIDE SEQUENCE</scope>
    <source>
        <strain evidence="2">CCAP 955/1</strain>
    </source>
</reference>
<dbReference type="EMBL" id="HBIC01006398">
    <property type="protein sequence ID" value="CAE0274531.1"/>
    <property type="molecule type" value="Transcribed_RNA"/>
</dbReference>
<dbReference type="EMBL" id="HBIC01006399">
    <property type="protein sequence ID" value="CAE0274532.1"/>
    <property type="molecule type" value="Transcribed_RNA"/>
</dbReference>